<gene>
    <name evidence="3" type="ORF">VNI00_013747</name>
</gene>
<name>A0AAW0BY43_9AGAR</name>
<keyword evidence="4" id="KW-1185">Reference proteome</keyword>
<dbReference type="InterPro" id="IPR036047">
    <property type="entry name" value="F-box-like_dom_sf"/>
</dbReference>
<dbReference type="InterPro" id="IPR032675">
    <property type="entry name" value="LRR_dom_sf"/>
</dbReference>
<dbReference type="InterPro" id="IPR001810">
    <property type="entry name" value="F-box_dom"/>
</dbReference>
<evidence type="ECO:0000256" key="1">
    <source>
        <dbReference type="SAM" id="Coils"/>
    </source>
</evidence>
<dbReference type="Proteomes" id="UP001383192">
    <property type="component" value="Unassembled WGS sequence"/>
</dbReference>
<evidence type="ECO:0000313" key="3">
    <source>
        <dbReference type="EMBL" id="KAK7031139.1"/>
    </source>
</evidence>
<dbReference type="Gene3D" id="3.80.10.10">
    <property type="entry name" value="Ribonuclease Inhibitor"/>
    <property type="match status" value="1"/>
</dbReference>
<dbReference type="PROSITE" id="PS50181">
    <property type="entry name" value="FBOX"/>
    <property type="match status" value="1"/>
</dbReference>
<feature type="coiled-coil region" evidence="1">
    <location>
        <begin position="60"/>
        <end position="87"/>
    </location>
</feature>
<dbReference type="Pfam" id="PF12937">
    <property type="entry name" value="F-box-like"/>
    <property type="match status" value="1"/>
</dbReference>
<comment type="caution">
    <text evidence="3">The sequence shown here is derived from an EMBL/GenBank/DDBJ whole genome shotgun (WGS) entry which is preliminary data.</text>
</comment>
<proteinExistence type="predicted"/>
<dbReference type="SUPFAM" id="SSF52047">
    <property type="entry name" value="RNI-like"/>
    <property type="match status" value="1"/>
</dbReference>
<sequence length="483" mass="55012">MIGAQAHKTGNRDGARATLASKLRPSLPLRKIIMEELGKEATLPGAFCYTQEVPVLEPLLEEVEQRLYSYDSKLERLRDALGRLEKQREILWSLKERLRGLVRPFIQRLPPEILLNIFSLCEGQGPSQCHTSLALSHVCARWRSLIFSESSLWTDIVMNVGPHDNHDAVLAFTRLCLEKSKRKSLYVDLDTSNNSGYKGYPYYREVFQSSTRWKHATLRLHPQDLEDLELAASMPYLEVLQIQGDTQPYSDFFDTDDDLDTNRIQTHSKIFTPRLRELSTMGKVDGSLFLQLDTSSLVLFSTEESDMDIILDVLGKSPKLEEVDLWSPTYRLGLFHDPGSRLITSNIRSLEMQCGCSSVHLFKRLHLPSLTYLKLFGDWEFNESDSEMDIDNSSSVVELLRRSRPPLEMLQLQSLSFSSDELEMIMEACPSITRFHLTDCCKTRDPDRRVVTDMLVKSLTLGADGKAFGTGGYDGRDGEVKEE</sequence>
<evidence type="ECO:0000313" key="4">
    <source>
        <dbReference type="Proteomes" id="UP001383192"/>
    </source>
</evidence>
<feature type="domain" description="F-box" evidence="2">
    <location>
        <begin position="103"/>
        <end position="156"/>
    </location>
</feature>
<organism evidence="3 4">
    <name type="scientific">Paramarasmius palmivorus</name>
    <dbReference type="NCBI Taxonomy" id="297713"/>
    <lineage>
        <taxon>Eukaryota</taxon>
        <taxon>Fungi</taxon>
        <taxon>Dikarya</taxon>
        <taxon>Basidiomycota</taxon>
        <taxon>Agaricomycotina</taxon>
        <taxon>Agaricomycetes</taxon>
        <taxon>Agaricomycetidae</taxon>
        <taxon>Agaricales</taxon>
        <taxon>Marasmiineae</taxon>
        <taxon>Marasmiaceae</taxon>
        <taxon>Paramarasmius</taxon>
    </lineage>
</organism>
<reference evidence="3 4" key="1">
    <citation type="submission" date="2024-01" db="EMBL/GenBank/DDBJ databases">
        <title>A draft genome for a cacao thread blight-causing isolate of Paramarasmius palmivorus.</title>
        <authorList>
            <person name="Baruah I.K."/>
            <person name="Bukari Y."/>
            <person name="Amoako-Attah I."/>
            <person name="Meinhardt L.W."/>
            <person name="Bailey B.A."/>
            <person name="Cohen S.P."/>
        </authorList>
    </citation>
    <scope>NUCLEOTIDE SEQUENCE [LARGE SCALE GENOMIC DNA]</scope>
    <source>
        <strain evidence="3 4">GH-12</strain>
    </source>
</reference>
<evidence type="ECO:0000259" key="2">
    <source>
        <dbReference type="PROSITE" id="PS50181"/>
    </source>
</evidence>
<dbReference type="EMBL" id="JAYKXP010000071">
    <property type="protein sequence ID" value="KAK7031139.1"/>
    <property type="molecule type" value="Genomic_DNA"/>
</dbReference>
<dbReference type="AlphaFoldDB" id="A0AAW0BY43"/>
<protein>
    <recommendedName>
        <fullName evidence="2">F-box domain-containing protein</fullName>
    </recommendedName>
</protein>
<keyword evidence="1" id="KW-0175">Coiled coil</keyword>
<dbReference type="Gene3D" id="1.20.1280.50">
    <property type="match status" value="1"/>
</dbReference>
<accession>A0AAW0BY43</accession>
<dbReference type="SUPFAM" id="SSF81383">
    <property type="entry name" value="F-box domain"/>
    <property type="match status" value="1"/>
</dbReference>